<keyword evidence="2 5" id="KW-0210">Decarboxylase</keyword>
<comment type="caution">
    <text evidence="10">The sequence shown here is derived from an EMBL/GenBank/DDBJ whole genome shotgun (WGS) entry which is preliminary data.</text>
</comment>
<dbReference type="GO" id="GO:0009089">
    <property type="term" value="P:lysine biosynthetic process via diaminopimelate"/>
    <property type="evidence" value="ECO:0007669"/>
    <property type="project" value="UniProtKB-UniRule"/>
</dbReference>
<comment type="function">
    <text evidence="5">Specifically catalyzes the decarboxylation of meso-diaminopimelate (meso-DAP) to L-lysine.</text>
</comment>
<dbReference type="InterPro" id="IPR000183">
    <property type="entry name" value="Orn/DAP/Arg_de-COase"/>
</dbReference>
<feature type="binding site" evidence="5">
    <location>
        <position position="374"/>
    </location>
    <ligand>
        <name>pyridoxal 5'-phosphate</name>
        <dbReference type="ChEBI" id="CHEBI:597326"/>
    </ligand>
</feature>
<comment type="cofactor">
    <cofactor evidence="1 5 7 8">
        <name>pyridoxal 5'-phosphate</name>
        <dbReference type="ChEBI" id="CHEBI:597326"/>
    </cofactor>
</comment>
<dbReference type="FunFam" id="3.20.20.10:FF:000003">
    <property type="entry name" value="Diaminopimelate decarboxylase"/>
    <property type="match status" value="1"/>
</dbReference>
<comment type="pathway">
    <text evidence="5 8">Amino-acid biosynthesis; L-lysine biosynthesis via DAP pathway; L-lysine from DL-2,6-diaminopimelate: step 1/1.</text>
</comment>
<evidence type="ECO:0000256" key="8">
    <source>
        <dbReference type="RuleBase" id="RU003738"/>
    </source>
</evidence>
<dbReference type="SUPFAM" id="SSF50621">
    <property type="entry name" value="Alanine racemase C-terminal domain-like"/>
    <property type="match status" value="1"/>
</dbReference>
<dbReference type="RefSeq" id="WP_307262567.1">
    <property type="nucleotide sequence ID" value="NZ_JAUSVL010000001.1"/>
</dbReference>
<comment type="similarity">
    <text evidence="5">Belongs to the Orn/Lys/Arg decarboxylase class-II family. LysA subfamily.</text>
</comment>
<evidence type="ECO:0000256" key="7">
    <source>
        <dbReference type="PIRSR" id="PIRSR600183-50"/>
    </source>
</evidence>
<evidence type="ECO:0000313" key="11">
    <source>
        <dbReference type="Proteomes" id="UP001238163"/>
    </source>
</evidence>
<dbReference type="PANTHER" id="PTHR43727:SF2">
    <property type="entry name" value="GROUP IV DECARBOXYLASE"/>
    <property type="match status" value="1"/>
</dbReference>
<gene>
    <name evidence="5" type="primary">lysA</name>
    <name evidence="10" type="ORF">J3R75_002851</name>
</gene>
<evidence type="ECO:0000256" key="4">
    <source>
        <dbReference type="ARBA" id="ARBA00023239"/>
    </source>
</evidence>
<dbReference type="Pfam" id="PF02784">
    <property type="entry name" value="Orn_Arg_deC_N"/>
    <property type="match status" value="1"/>
</dbReference>
<keyword evidence="4 5" id="KW-0456">Lyase</keyword>
<organism evidence="10 11">
    <name type="scientific">Oligosphaera ethanolica</name>
    <dbReference type="NCBI Taxonomy" id="760260"/>
    <lineage>
        <taxon>Bacteria</taxon>
        <taxon>Pseudomonadati</taxon>
        <taxon>Lentisphaerota</taxon>
        <taxon>Oligosphaeria</taxon>
        <taxon>Oligosphaerales</taxon>
        <taxon>Oligosphaeraceae</taxon>
        <taxon>Oligosphaera</taxon>
    </lineage>
</organism>
<evidence type="ECO:0000256" key="3">
    <source>
        <dbReference type="ARBA" id="ARBA00022898"/>
    </source>
</evidence>
<dbReference type="SUPFAM" id="SSF51419">
    <property type="entry name" value="PLP-binding barrel"/>
    <property type="match status" value="1"/>
</dbReference>
<evidence type="ECO:0000313" key="10">
    <source>
        <dbReference type="EMBL" id="MDQ0290744.1"/>
    </source>
</evidence>
<evidence type="ECO:0000256" key="1">
    <source>
        <dbReference type="ARBA" id="ARBA00001933"/>
    </source>
</evidence>
<dbReference type="AlphaFoldDB" id="A0AAE3VHX0"/>
<dbReference type="PANTHER" id="PTHR43727">
    <property type="entry name" value="DIAMINOPIMELATE DECARBOXYLASE"/>
    <property type="match status" value="1"/>
</dbReference>
<feature type="binding site" evidence="5">
    <location>
        <position position="234"/>
    </location>
    <ligand>
        <name>pyridoxal 5'-phosphate</name>
        <dbReference type="ChEBI" id="CHEBI:597326"/>
    </ligand>
</feature>
<comment type="catalytic activity">
    <reaction evidence="5 8">
        <text>meso-2,6-diaminopimelate + H(+) = L-lysine + CO2</text>
        <dbReference type="Rhea" id="RHEA:15101"/>
        <dbReference type="ChEBI" id="CHEBI:15378"/>
        <dbReference type="ChEBI" id="CHEBI:16526"/>
        <dbReference type="ChEBI" id="CHEBI:32551"/>
        <dbReference type="ChEBI" id="CHEBI:57791"/>
        <dbReference type="EC" id="4.1.1.20"/>
    </reaction>
</comment>
<dbReference type="CDD" id="cd06828">
    <property type="entry name" value="PLPDE_III_DapDC"/>
    <property type="match status" value="1"/>
</dbReference>
<dbReference type="Gene3D" id="3.20.20.10">
    <property type="entry name" value="Alanine racemase"/>
    <property type="match status" value="1"/>
</dbReference>
<dbReference type="PROSITE" id="PS00878">
    <property type="entry name" value="ODR_DC_2_1"/>
    <property type="match status" value="1"/>
</dbReference>
<feature type="binding site" evidence="5">
    <location>
        <position position="374"/>
    </location>
    <ligand>
        <name>substrate</name>
    </ligand>
</feature>
<comment type="subunit">
    <text evidence="5">Homodimer.</text>
</comment>
<protein>
    <recommendedName>
        <fullName evidence="5 6">Diaminopimelate decarboxylase</fullName>
        <shortName evidence="5">DAP decarboxylase</shortName>
        <shortName evidence="5">DAPDC</shortName>
        <ecNumber evidence="5 6">4.1.1.20</ecNumber>
    </recommendedName>
</protein>
<sequence>MHIQNGQIYLENVPVTLLAKTYGTPTYVYEESRIRDNFRRALNAFRKNYDNFRFFYAIKSNNNLAVASILRQEGAGIDAASVNEILLAQKLGLGGEDVMFSGNFLSDDDIRQGLESGVIFNLDDIALLPRVLKIGTPEIMSFRVNPGYGQSEVGDFVTNAGPNAKFGVHPDQVMDAYRQAKAAGIKRFGAHMMPGSCIRDPEYFRFITTLLMDIIGKVGKELDINFEFIDLGGGLGIPYKPGDDKLDIDQAAALVAGVFREKIAEYGLKPPRLMMEPARYFVGDAGYILGTVHAIKDSYSRIVGTDVSMNTLARPAMYGAYHHIYVNGREDEARKAVGLCGQVCENTDFWVRDRMLPEGIDLGDIVVVENAGAYGYAMSYQYNGRLRPAEVLVRGDQHWLIRERETIDDLVRNVTVPEHLI</sequence>
<dbReference type="EMBL" id="JAUSVL010000001">
    <property type="protein sequence ID" value="MDQ0290744.1"/>
    <property type="molecule type" value="Genomic_DNA"/>
</dbReference>
<reference evidence="10" key="1">
    <citation type="submission" date="2023-07" db="EMBL/GenBank/DDBJ databases">
        <title>Genomic Encyclopedia of Type Strains, Phase IV (KMG-IV): sequencing the most valuable type-strain genomes for metagenomic binning, comparative biology and taxonomic classification.</title>
        <authorList>
            <person name="Goeker M."/>
        </authorList>
    </citation>
    <scope>NUCLEOTIDE SEQUENCE</scope>
    <source>
        <strain evidence="10">DSM 24202</strain>
    </source>
</reference>
<comment type="caution">
    <text evidence="5">Lacks conserved residue(s) required for the propagation of feature annotation.</text>
</comment>
<keyword evidence="3 5" id="KW-0663">Pyridoxal phosphate</keyword>
<dbReference type="Gene3D" id="2.40.37.10">
    <property type="entry name" value="Lyase, Ornithine Decarboxylase, Chain A, domain 1"/>
    <property type="match status" value="1"/>
</dbReference>
<keyword evidence="5 8" id="KW-0457">Lysine biosynthesis</keyword>
<feature type="binding site" evidence="5">
    <location>
        <position position="345"/>
    </location>
    <ligand>
        <name>substrate</name>
    </ligand>
</feature>
<dbReference type="GO" id="GO:0030170">
    <property type="term" value="F:pyridoxal phosphate binding"/>
    <property type="evidence" value="ECO:0007669"/>
    <property type="project" value="UniProtKB-UniRule"/>
</dbReference>
<keyword evidence="11" id="KW-1185">Reference proteome</keyword>
<dbReference type="HAMAP" id="MF_02120">
    <property type="entry name" value="LysA"/>
    <property type="match status" value="1"/>
</dbReference>
<evidence type="ECO:0000256" key="2">
    <source>
        <dbReference type="ARBA" id="ARBA00022793"/>
    </source>
</evidence>
<dbReference type="NCBIfam" id="TIGR01048">
    <property type="entry name" value="lysA"/>
    <property type="match status" value="1"/>
</dbReference>
<dbReference type="PRINTS" id="PR01179">
    <property type="entry name" value="ODADCRBXLASE"/>
</dbReference>
<dbReference type="InterPro" id="IPR002986">
    <property type="entry name" value="DAP_deCOOHase_LysA"/>
</dbReference>
<feature type="binding site" evidence="5">
    <location>
        <position position="314"/>
    </location>
    <ligand>
        <name>substrate</name>
    </ligand>
</feature>
<feature type="binding site" evidence="5">
    <location>
        <position position="318"/>
    </location>
    <ligand>
        <name>substrate</name>
    </ligand>
</feature>
<feature type="modified residue" description="N6-(pyridoxal phosphate)lysine" evidence="5 7">
    <location>
        <position position="59"/>
    </location>
</feature>
<feature type="active site" description="Proton donor" evidence="7">
    <location>
        <position position="344"/>
    </location>
</feature>
<dbReference type="InterPro" id="IPR009006">
    <property type="entry name" value="Ala_racemase/Decarboxylase_C"/>
</dbReference>
<name>A0AAE3VHX0_9BACT</name>
<dbReference type="InterPro" id="IPR022653">
    <property type="entry name" value="De-COase2_pyr-phos_BS"/>
</dbReference>
<dbReference type="Proteomes" id="UP001238163">
    <property type="component" value="Unassembled WGS sequence"/>
</dbReference>
<accession>A0AAE3VHX0</accession>
<keyword evidence="5" id="KW-0028">Amino-acid biosynthesis</keyword>
<evidence type="ECO:0000259" key="9">
    <source>
        <dbReference type="Pfam" id="PF02784"/>
    </source>
</evidence>
<evidence type="ECO:0000256" key="5">
    <source>
        <dbReference type="HAMAP-Rule" id="MF_02120"/>
    </source>
</evidence>
<dbReference type="PRINTS" id="PR01181">
    <property type="entry name" value="DAPDCRBXLASE"/>
</dbReference>
<feature type="domain" description="Orn/DAP/Arg decarboxylase 2 N-terminal" evidence="9">
    <location>
        <begin position="36"/>
        <end position="283"/>
    </location>
</feature>
<dbReference type="EC" id="4.1.1.20" evidence="5 6"/>
<feature type="binding site" evidence="5">
    <location>
        <position position="279"/>
    </location>
    <ligand>
        <name>substrate</name>
    </ligand>
</feature>
<dbReference type="InterPro" id="IPR022644">
    <property type="entry name" value="De-COase2_N"/>
</dbReference>
<evidence type="ECO:0000256" key="6">
    <source>
        <dbReference type="NCBIfam" id="TIGR01048"/>
    </source>
</evidence>
<dbReference type="GO" id="GO:0008836">
    <property type="term" value="F:diaminopimelate decarboxylase activity"/>
    <property type="evidence" value="ECO:0007669"/>
    <property type="project" value="UniProtKB-UniRule"/>
</dbReference>
<proteinExistence type="inferred from homology"/>
<dbReference type="InterPro" id="IPR029066">
    <property type="entry name" value="PLP-binding_barrel"/>
</dbReference>